<accession>A0AAQ3UUZ3</accession>
<reference evidence="2 3" key="1">
    <citation type="submission" date="2024-02" db="EMBL/GenBank/DDBJ databases">
        <title>High-quality chromosome-scale genome assembly of Pensacola bahiagrass (Paspalum notatum Flugge var. saurae).</title>
        <authorList>
            <person name="Vega J.M."/>
            <person name="Podio M."/>
            <person name="Orjuela J."/>
            <person name="Siena L.A."/>
            <person name="Pessino S.C."/>
            <person name="Combes M.C."/>
            <person name="Mariac C."/>
            <person name="Albertini E."/>
            <person name="Pupilli F."/>
            <person name="Ortiz J.P.A."/>
            <person name="Leblanc O."/>
        </authorList>
    </citation>
    <scope>NUCLEOTIDE SEQUENCE [LARGE SCALE GENOMIC DNA]</scope>
    <source>
        <strain evidence="2">R1</strain>
        <tissue evidence="2">Leaf</tissue>
    </source>
</reference>
<dbReference type="Proteomes" id="UP001341281">
    <property type="component" value="Chromosome 10"/>
</dbReference>
<organism evidence="2 3">
    <name type="scientific">Paspalum notatum var. saurae</name>
    <dbReference type="NCBI Taxonomy" id="547442"/>
    <lineage>
        <taxon>Eukaryota</taxon>
        <taxon>Viridiplantae</taxon>
        <taxon>Streptophyta</taxon>
        <taxon>Embryophyta</taxon>
        <taxon>Tracheophyta</taxon>
        <taxon>Spermatophyta</taxon>
        <taxon>Magnoliopsida</taxon>
        <taxon>Liliopsida</taxon>
        <taxon>Poales</taxon>
        <taxon>Poaceae</taxon>
        <taxon>PACMAD clade</taxon>
        <taxon>Panicoideae</taxon>
        <taxon>Andropogonodae</taxon>
        <taxon>Paspaleae</taxon>
        <taxon>Paspalinae</taxon>
        <taxon>Paspalum</taxon>
    </lineage>
</organism>
<keyword evidence="3" id="KW-1185">Reference proteome</keyword>
<gene>
    <name evidence="2" type="ORF">U9M48_044424</name>
</gene>
<evidence type="ECO:0000256" key="1">
    <source>
        <dbReference type="SAM" id="MobiDB-lite"/>
    </source>
</evidence>
<dbReference type="AlphaFoldDB" id="A0AAQ3UUZ3"/>
<protein>
    <submittedName>
        <fullName evidence="2">Uncharacterized protein</fullName>
    </submittedName>
</protein>
<evidence type="ECO:0000313" key="3">
    <source>
        <dbReference type="Proteomes" id="UP001341281"/>
    </source>
</evidence>
<dbReference type="EMBL" id="CP144754">
    <property type="protein sequence ID" value="WVZ99074.1"/>
    <property type="molecule type" value="Genomic_DNA"/>
</dbReference>
<evidence type="ECO:0000313" key="2">
    <source>
        <dbReference type="EMBL" id="WVZ99074.1"/>
    </source>
</evidence>
<sequence>MQQARSNGDPAFDEDSDFSDTPLPSKMFTDIGRAQGDEEDLEAWAEKTVGDTYLGKRKTKLALEQRKGKKKRPDDE</sequence>
<proteinExistence type="predicted"/>
<name>A0AAQ3UUZ3_PASNO</name>
<feature type="region of interest" description="Disordered" evidence="1">
    <location>
        <begin position="1"/>
        <end position="42"/>
    </location>
</feature>